<dbReference type="InterPro" id="IPR036312">
    <property type="entry name" value="Bifun_inhib/LTP/seed_sf"/>
</dbReference>
<dbReference type="PANTHER" id="PTHR33076">
    <property type="entry name" value="NON-SPECIFIC LIPID-TRANSFER PROTEIN 2-RELATED"/>
    <property type="match status" value="1"/>
</dbReference>
<name>A0AAV1BX71_OLDCO</name>
<comment type="function">
    <text evidence="4">Plant non-specific lipid-transfer proteins transfer phospholipids as well as galactolipids across membranes. May play a role in wax or cutin deposition in the cell walls of expanding epidermal cells and certain secretory tissues.</text>
</comment>
<feature type="signal peptide" evidence="5">
    <location>
        <begin position="1"/>
        <end position="32"/>
    </location>
</feature>
<feature type="chain" id="PRO_5043707135" description="Non-specific lipid-transfer protein" evidence="5">
    <location>
        <begin position="33"/>
        <end position="127"/>
    </location>
</feature>
<feature type="domain" description="Bifunctional inhibitor/plant lipid transfer protein/seed storage helical" evidence="6">
    <location>
        <begin position="35"/>
        <end position="123"/>
    </location>
</feature>
<protein>
    <recommendedName>
        <fullName evidence="4">Non-specific lipid-transfer protein</fullName>
    </recommendedName>
</protein>
<keyword evidence="3 4" id="KW-0446">Lipid-binding</keyword>
<dbReference type="EMBL" id="OX459118">
    <property type="protein sequence ID" value="CAI9087697.1"/>
    <property type="molecule type" value="Genomic_DNA"/>
</dbReference>
<evidence type="ECO:0000256" key="1">
    <source>
        <dbReference type="ARBA" id="ARBA00009748"/>
    </source>
</evidence>
<keyword evidence="5" id="KW-0732">Signal</keyword>
<keyword evidence="2 4" id="KW-0813">Transport</keyword>
<dbReference type="CDD" id="cd01960">
    <property type="entry name" value="nsLTP1"/>
    <property type="match status" value="1"/>
</dbReference>
<evidence type="ECO:0000259" key="6">
    <source>
        <dbReference type="SMART" id="SM00499"/>
    </source>
</evidence>
<organism evidence="7 8">
    <name type="scientific">Oldenlandia corymbosa var. corymbosa</name>
    <dbReference type="NCBI Taxonomy" id="529605"/>
    <lineage>
        <taxon>Eukaryota</taxon>
        <taxon>Viridiplantae</taxon>
        <taxon>Streptophyta</taxon>
        <taxon>Embryophyta</taxon>
        <taxon>Tracheophyta</taxon>
        <taxon>Spermatophyta</taxon>
        <taxon>Magnoliopsida</taxon>
        <taxon>eudicotyledons</taxon>
        <taxon>Gunneridae</taxon>
        <taxon>Pentapetalae</taxon>
        <taxon>asterids</taxon>
        <taxon>lamiids</taxon>
        <taxon>Gentianales</taxon>
        <taxon>Rubiaceae</taxon>
        <taxon>Rubioideae</taxon>
        <taxon>Spermacoceae</taxon>
        <taxon>Hedyotis-Oldenlandia complex</taxon>
        <taxon>Oldenlandia</taxon>
    </lineage>
</organism>
<gene>
    <name evidence="7" type="ORF">OLC1_LOCUS456</name>
</gene>
<keyword evidence="8" id="KW-1185">Reference proteome</keyword>
<dbReference type="Pfam" id="PF00234">
    <property type="entry name" value="Tryp_alpha_amyl"/>
    <property type="match status" value="1"/>
</dbReference>
<dbReference type="InterPro" id="IPR000528">
    <property type="entry name" value="Plant_nsLTP"/>
</dbReference>
<dbReference type="Gene3D" id="1.10.110.10">
    <property type="entry name" value="Plant lipid-transfer and hydrophobic proteins"/>
    <property type="match status" value="1"/>
</dbReference>
<evidence type="ECO:0000256" key="5">
    <source>
        <dbReference type="SAM" id="SignalP"/>
    </source>
</evidence>
<dbReference type="SMART" id="SM00499">
    <property type="entry name" value="AAI"/>
    <property type="match status" value="1"/>
</dbReference>
<dbReference type="PRINTS" id="PR00382">
    <property type="entry name" value="LIPIDTRNSFER"/>
</dbReference>
<evidence type="ECO:0000256" key="4">
    <source>
        <dbReference type="RuleBase" id="RU000628"/>
    </source>
</evidence>
<dbReference type="Proteomes" id="UP001161247">
    <property type="component" value="Chromosome 1"/>
</dbReference>
<dbReference type="SUPFAM" id="SSF47699">
    <property type="entry name" value="Bifunctional inhibitor/lipid-transfer protein/seed storage 2S albumin"/>
    <property type="match status" value="1"/>
</dbReference>
<proteinExistence type="inferred from homology"/>
<dbReference type="GO" id="GO:0008289">
    <property type="term" value="F:lipid binding"/>
    <property type="evidence" value="ECO:0007669"/>
    <property type="project" value="UniProtKB-KW"/>
</dbReference>
<evidence type="ECO:0000256" key="2">
    <source>
        <dbReference type="ARBA" id="ARBA00022448"/>
    </source>
</evidence>
<evidence type="ECO:0000313" key="7">
    <source>
        <dbReference type="EMBL" id="CAI9087697.1"/>
    </source>
</evidence>
<sequence>MTKLNGIVSMGVLWVLVVIGVTVLMMPNAAVAITCDDVNRYLLPCFGYLTSQDNNAKPDRVCCKGVANLNNAAGTPANRQTACRCMQQLQRQYSRYVNPYNAKELPHRCDVYVPYEISTSTNCDNVR</sequence>
<dbReference type="AlphaFoldDB" id="A0AAV1BX71"/>
<comment type="similarity">
    <text evidence="1 4">Belongs to the plant LTP family.</text>
</comment>
<evidence type="ECO:0000313" key="8">
    <source>
        <dbReference type="Proteomes" id="UP001161247"/>
    </source>
</evidence>
<evidence type="ECO:0000256" key="3">
    <source>
        <dbReference type="ARBA" id="ARBA00023121"/>
    </source>
</evidence>
<dbReference type="InterPro" id="IPR016140">
    <property type="entry name" value="Bifunc_inhib/LTP/seed_store"/>
</dbReference>
<dbReference type="PROSITE" id="PS00597">
    <property type="entry name" value="PLANT_LTP"/>
    <property type="match status" value="1"/>
</dbReference>
<dbReference type="GO" id="GO:0006869">
    <property type="term" value="P:lipid transport"/>
    <property type="evidence" value="ECO:0007669"/>
    <property type="project" value="InterPro"/>
</dbReference>
<accession>A0AAV1BX71</accession>
<reference evidence="7" key="1">
    <citation type="submission" date="2023-03" db="EMBL/GenBank/DDBJ databases">
        <authorList>
            <person name="Julca I."/>
        </authorList>
    </citation>
    <scope>NUCLEOTIDE SEQUENCE</scope>
</reference>